<comment type="caution">
    <text evidence="1">The sequence shown here is derived from an EMBL/GenBank/DDBJ whole genome shotgun (WGS) entry which is preliminary data.</text>
</comment>
<proteinExistence type="predicted"/>
<evidence type="ECO:0000313" key="1">
    <source>
        <dbReference type="EMBL" id="KAK4328502.1"/>
    </source>
</evidence>
<evidence type="ECO:0000313" key="2">
    <source>
        <dbReference type="Proteomes" id="UP001292094"/>
    </source>
</evidence>
<dbReference type="AlphaFoldDB" id="A0AAE1ULP7"/>
<dbReference type="Proteomes" id="UP001292094">
    <property type="component" value="Unassembled WGS sequence"/>
</dbReference>
<keyword evidence="2" id="KW-1185">Reference proteome</keyword>
<sequence>MVVELLNPCESYYDSDPLVGSAGHVCPTRLVFDLHVSHICLPLHPDPLGVTTEAGSGVTCEWSSSIIRVPPGEGRLGRGRKGKFGQ</sequence>
<gene>
    <name evidence="1" type="ORF">Pmani_001101</name>
</gene>
<protein>
    <submittedName>
        <fullName evidence="1">Uncharacterized protein</fullName>
    </submittedName>
</protein>
<organism evidence="1 2">
    <name type="scientific">Petrolisthes manimaculis</name>
    <dbReference type="NCBI Taxonomy" id="1843537"/>
    <lineage>
        <taxon>Eukaryota</taxon>
        <taxon>Metazoa</taxon>
        <taxon>Ecdysozoa</taxon>
        <taxon>Arthropoda</taxon>
        <taxon>Crustacea</taxon>
        <taxon>Multicrustacea</taxon>
        <taxon>Malacostraca</taxon>
        <taxon>Eumalacostraca</taxon>
        <taxon>Eucarida</taxon>
        <taxon>Decapoda</taxon>
        <taxon>Pleocyemata</taxon>
        <taxon>Anomura</taxon>
        <taxon>Galatheoidea</taxon>
        <taxon>Porcellanidae</taxon>
        <taxon>Petrolisthes</taxon>
    </lineage>
</organism>
<reference evidence="1" key="1">
    <citation type="submission" date="2023-11" db="EMBL/GenBank/DDBJ databases">
        <title>Genome assemblies of two species of porcelain crab, Petrolisthes cinctipes and Petrolisthes manimaculis (Anomura: Porcellanidae).</title>
        <authorList>
            <person name="Angst P."/>
        </authorList>
    </citation>
    <scope>NUCLEOTIDE SEQUENCE</scope>
    <source>
        <strain evidence="1">PB745_02</strain>
        <tissue evidence="1">Gill</tissue>
    </source>
</reference>
<dbReference type="EMBL" id="JAWZYT010000073">
    <property type="protein sequence ID" value="KAK4328502.1"/>
    <property type="molecule type" value="Genomic_DNA"/>
</dbReference>
<accession>A0AAE1ULP7</accession>
<name>A0AAE1ULP7_9EUCA</name>